<keyword evidence="3" id="KW-1185">Reference proteome</keyword>
<protein>
    <submittedName>
        <fullName evidence="1 2">Uncharacterized protein</fullName>
    </submittedName>
</protein>
<evidence type="ECO:0000313" key="3">
    <source>
        <dbReference type="Proteomes" id="UP000030765"/>
    </source>
</evidence>
<name>A0A084VI98_ANOSI</name>
<accession>A0A084VI98</accession>
<dbReference type="EMBL" id="ATLV01013340">
    <property type="status" value="NOT_ANNOTATED_CDS"/>
    <property type="molecule type" value="Genomic_DNA"/>
</dbReference>
<reference evidence="1 3" key="1">
    <citation type="journal article" date="2014" name="BMC Genomics">
        <title>Genome sequence of Anopheles sinensis provides insight into genetics basis of mosquito competence for malaria parasites.</title>
        <authorList>
            <person name="Zhou D."/>
            <person name="Zhang D."/>
            <person name="Ding G."/>
            <person name="Shi L."/>
            <person name="Hou Q."/>
            <person name="Ye Y."/>
            <person name="Xu Y."/>
            <person name="Zhou H."/>
            <person name="Xiong C."/>
            <person name="Li S."/>
            <person name="Yu J."/>
            <person name="Hong S."/>
            <person name="Yu X."/>
            <person name="Zou P."/>
            <person name="Chen C."/>
            <person name="Chang X."/>
            <person name="Wang W."/>
            <person name="Lv Y."/>
            <person name="Sun Y."/>
            <person name="Ma L."/>
            <person name="Shen B."/>
            <person name="Zhu C."/>
        </authorList>
    </citation>
    <scope>NUCLEOTIDE SEQUENCE [LARGE SCALE GENOMIC DNA]</scope>
</reference>
<dbReference type="VEuPathDB" id="VectorBase:ASIS003034"/>
<dbReference type="EnsemblMetazoa" id="ASIC005027-RA">
    <property type="protein sequence ID" value="ASIC005027-PA"/>
    <property type="gene ID" value="ASIC005027"/>
</dbReference>
<evidence type="ECO:0000313" key="2">
    <source>
        <dbReference type="EnsemblMetazoa" id="ASIC005027-PA"/>
    </source>
</evidence>
<dbReference type="EMBL" id="KE524854">
    <property type="protein sequence ID" value="KFB37692.1"/>
    <property type="molecule type" value="Genomic_DNA"/>
</dbReference>
<dbReference type="VEuPathDB" id="VectorBase:ASIC005027"/>
<evidence type="ECO:0000313" key="1">
    <source>
        <dbReference type="EMBL" id="KFB37692.1"/>
    </source>
</evidence>
<dbReference type="STRING" id="74873.A0A084VI98"/>
<dbReference type="OrthoDB" id="432970at2759"/>
<gene>
    <name evidence="1" type="ORF">ZHAS_00005027</name>
</gene>
<sequence>MLAYTAVLASQHFQHQQQQQAMPQLYSSLLSKASLPEVTLHSVMNSTAHSDIIGSHNTTGTLVGANLTRLLTGPERMNAVQPTTSSSSTVTSGALANLQMAGVIGGLNLSKNNSEISITLVVGVNFQQILLAQQQQQQQHQQLQRLRDQHLFKRESYLNMDDEADDSVDRLVIDEGDDMGHCRNKRKRSATVLGLQEERGHFYLCRVQPSVVL</sequence>
<organism evidence="1">
    <name type="scientific">Anopheles sinensis</name>
    <name type="common">Mosquito</name>
    <dbReference type="NCBI Taxonomy" id="74873"/>
    <lineage>
        <taxon>Eukaryota</taxon>
        <taxon>Metazoa</taxon>
        <taxon>Ecdysozoa</taxon>
        <taxon>Arthropoda</taxon>
        <taxon>Hexapoda</taxon>
        <taxon>Insecta</taxon>
        <taxon>Pterygota</taxon>
        <taxon>Neoptera</taxon>
        <taxon>Endopterygota</taxon>
        <taxon>Diptera</taxon>
        <taxon>Nematocera</taxon>
        <taxon>Culicoidea</taxon>
        <taxon>Culicidae</taxon>
        <taxon>Anophelinae</taxon>
        <taxon>Anopheles</taxon>
    </lineage>
</organism>
<dbReference type="Proteomes" id="UP000030765">
    <property type="component" value="Unassembled WGS sequence"/>
</dbReference>
<dbReference type="AlphaFoldDB" id="A0A084VI98"/>
<reference evidence="2" key="2">
    <citation type="submission" date="2020-05" db="UniProtKB">
        <authorList>
            <consortium name="EnsemblMetazoa"/>
        </authorList>
    </citation>
    <scope>IDENTIFICATION</scope>
</reference>
<proteinExistence type="predicted"/>